<feature type="transmembrane region" description="Helical" evidence="7">
    <location>
        <begin position="122"/>
        <end position="153"/>
    </location>
</feature>
<keyword evidence="6" id="KW-0813">Transport</keyword>
<dbReference type="SUPFAM" id="SSF81345">
    <property type="entry name" value="ABC transporter involved in vitamin B12 uptake, BtuC"/>
    <property type="match status" value="1"/>
</dbReference>
<evidence type="ECO:0000313" key="9">
    <source>
        <dbReference type="Proteomes" id="UP000199533"/>
    </source>
</evidence>
<feature type="transmembrane region" description="Helical" evidence="7">
    <location>
        <begin position="12"/>
        <end position="36"/>
    </location>
</feature>
<dbReference type="PANTHER" id="PTHR30477">
    <property type="entry name" value="ABC-TRANSPORTER METAL-BINDING PROTEIN"/>
    <property type="match status" value="1"/>
</dbReference>
<keyword evidence="4 7" id="KW-1133">Transmembrane helix</keyword>
<dbReference type="GO" id="GO:0055085">
    <property type="term" value="P:transmembrane transport"/>
    <property type="evidence" value="ECO:0007669"/>
    <property type="project" value="InterPro"/>
</dbReference>
<dbReference type="RefSeq" id="WP_090698678.1">
    <property type="nucleotide sequence ID" value="NZ_FOSP01000009.1"/>
</dbReference>
<keyword evidence="9" id="KW-1185">Reference proteome</keyword>
<evidence type="ECO:0000256" key="2">
    <source>
        <dbReference type="ARBA" id="ARBA00008034"/>
    </source>
</evidence>
<feature type="transmembrane region" description="Helical" evidence="7">
    <location>
        <begin position="92"/>
        <end position="110"/>
    </location>
</feature>
<dbReference type="EMBL" id="FOSP01000009">
    <property type="protein sequence ID" value="SFK56456.1"/>
    <property type="molecule type" value="Genomic_DNA"/>
</dbReference>
<evidence type="ECO:0000256" key="5">
    <source>
        <dbReference type="ARBA" id="ARBA00023136"/>
    </source>
</evidence>
<keyword evidence="3 6" id="KW-0812">Transmembrane</keyword>
<evidence type="ECO:0000256" key="6">
    <source>
        <dbReference type="RuleBase" id="RU003943"/>
    </source>
</evidence>
<sequence length="307" mass="33155">MQFLLEPLDYAFFRHGLLAAVMVGALCGLIGVHVVLRGMSYVGHGLSHAAFGGAVIGFVFSFNYYVGAGAMGLLAALLINQMTKNRKIKSDAAIGIVTTAMFALGVVIISQQRTLNRSLDSALFGNILGITGYDLIIIGLVTAATMATMFFLYRPLLFSTFDNEAAKIFGIKTEAVQLIFALLLTLSIIVSMNIVGVTMIAATLIMPAMTARMMTDSFSTMQLYSIAVGALIGAGGMYLSYAFDIASGATIVLFGALIFCFAVLIRHIREKRMLHANMHRHGNLIHSHPRDNRCDIQNDADEASIKK</sequence>
<dbReference type="GO" id="GO:0043190">
    <property type="term" value="C:ATP-binding cassette (ABC) transporter complex"/>
    <property type="evidence" value="ECO:0007669"/>
    <property type="project" value="InterPro"/>
</dbReference>
<evidence type="ECO:0000256" key="7">
    <source>
        <dbReference type="SAM" id="Phobius"/>
    </source>
</evidence>
<comment type="similarity">
    <text evidence="2 6">Belongs to the ABC-3 integral membrane protein family.</text>
</comment>
<feature type="transmembrane region" description="Helical" evidence="7">
    <location>
        <begin position="218"/>
        <end position="239"/>
    </location>
</feature>
<evidence type="ECO:0000256" key="4">
    <source>
        <dbReference type="ARBA" id="ARBA00022989"/>
    </source>
</evidence>
<dbReference type="CDD" id="cd06550">
    <property type="entry name" value="TM_ABC_iron-siderophores_like"/>
    <property type="match status" value="1"/>
</dbReference>
<dbReference type="Proteomes" id="UP000199533">
    <property type="component" value="Unassembled WGS sequence"/>
</dbReference>
<reference evidence="9" key="1">
    <citation type="submission" date="2016-10" db="EMBL/GenBank/DDBJ databases">
        <authorList>
            <person name="Varghese N."/>
            <person name="Submissions S."/>
        </authorList>
    </citation>
    <scope>NUCLEOTIDE SEQUENCE [LARGE SCALE GENOMIC DNA]</scope>
    <source>
        <strain evidence="9">Nm69</strain>
    </source>
</reference>
<dbReference type="OrthoDB" id="9804300at2"/>
<evidence type="ECO:0000256" key="3">
    <source>
        <dbReference type="ARBA" id="ARBA00022692"/>
    </source>
</evidence>
<dbReference type="STRING" id="52441.SAMN05216302_100958"/>
<dbReference type="Pfam" id="PF00950">
    <property type="entry name" value="ABC-3"/>
    <property type="match status" value="1"/>
</dbReference>
<feature type="transmembrane region" description="Helical" evidence="7">
    <location>
        <begin position="48"/>
        <end position="80"/>
    </location>
</feature>
<keyword evidence="5 7" id="KW-0472">Membrane</keyword>
<feature type="transmembrane region" description="Helical" evidence="7">
    <location>
        <begin position="178"/>
        <end position="206"/>
    </location>
</feature>
<evidence type="ECO:0000256" key="1">
    <source>
        <dbReference type="ARBA" id="ARBA00004141"/>
    </source>
</evidence>
<accession>A0A1I4AL80</accession>
<dbReference type="Gene3D" id="1.10.3470.10">
    <property type="entry name" value="ABC transporter involved in vitamin B12 uptake, BtuC"/>
    <property type="match status" value="1"/>
</dbReference>
<dbReference type="InterPro" id="IPR037294">
    <property type="entry name" value="ABC_BtuC-like"/>
</dbReference>
<organism evidence="8 9">
    <name type="scientific">Nitrosomonas aestuarii</name>
    <dbReference type="NCBI Taxonomy" id="52441"/>
    <lineage>
        <taxon>Bacteria</taxon>
        <taxon>Pseudomonadati</taxon>
        <taxon>Pseudomonadota</taxon>
        <taxon>Betaproteobacteria</taxon>
        <taxon>Nitrosomonadales</taxon>
        <taxon>Nitrosomonadaceae</taxon>
        <taxon>Nitrosomonas</taxon>
    </lineage>
</organism>
<dbReference type="PANTHER" id="PTHR30477:SF0">
    <property type="entry name" value="METAL TRANSPORT SYSTEM MEMBRANE PROTEIN TM_0125-RELATED"/>
    <property type="match status" value="1"/>
</dbReference>
<gene>
    <name evidence="8" type="ORF">SAMN05216302_100958</name>
</gene>
<dbReference type="GO" id="GO:0010043">
    <property type="term" value="P:response to zinc ion"/>
    <property type="evidence" value="ECO:0007669"/>
    <property type="project" value="TreeGrafter"/>
</dbReference>
<dbReference type="InterPro" id="IPR001626">
    <property type="entry name" value="ABC_TroCD"/>
</dbReference>
<protein>
    <submittedName>
        <fullName evidence="8">Manganese/iron transport system permease protein/iron/zinc/copper transport system permease protein</fullName>
    </submittedName>
</protein>
<name>A0A1I4AL80_9PROT</name>
<proteinExistence type="inferred from homology"/>
<feature type="transmembrane region" description="Helical" evidence="7">
    <location>
        <begin position="245"/>
        <end position="265"/>
    </location>
</feature>
<dbReference type="AlphaFoldDB" id="A0A1I4AL80"/>
<evidence type="ECO:0000313" key="8">
    <source>
        <dbReference type="EMBL" id="SFK56456.1"/>
    </source>
</evidence>
<comment type="subcellular location">
    <subcellularLocation>
        <location evidence="6">Cell membrane</location>
        <topology evidence="6">Multi-pass membrane protein</topology>
    </subcellularLocation>
    <subcellularLocation>
        <location evidence="1">Membrane</location>
        <topology evidence="1">Multi-pass membrane protein</topology>
    </subcellularLocation>
</comment>